<name>A0AA86V3U9_9EUKA</name>
<comment type="caution">
    <text evidence="1">The sequence shown here is derived from an EMBL/GenBank/DDBJ whole genome shotgun (WGS) entry which is preliminary data.</text>
</comment>
<proteinExistence type="predicted"/>
<dbReference type="Proteomes" id="UP001642409">
    <property type="component" value="Unassembled WGS sequence"/>
</dbReference>
<evidence type="ECO:0000313" key="2">
    <source>
        <dbReference type="EMBL" id="CAL5986480.1"/>
    </source>
</evidence>
<reference evidence="1" key="1">
    <citation type="submission" date="2023-06" db="EMBL/GenBank/DDBJ databases">
        <authorList>
            <person name="Kurt Z."/>
        </authorList>
    </citation>
    <scope>NUCLEOTIDE SEQUENCE</scope>
</reference>
<dbReference type="InterPro" id="IPR043502">
    <property type="entry name" value="DNA/RNA_pol_sf"/>
</dbReference>
<gene>
    <name evidence="1" type="ORF">HINF_LOCUS63046</name>
    <name evidence="2" type="ORF">HINF_LOCUS9428</name>
</gene>
<dbReference type="AlphaFoldDB" id="A0AA86V3U9"/>
<protein>
    <submittedName>
        <fullName evidence="1">Putative</fullName>
    </submittedName>
</protein>
<keyword evidence="3" id="KW-1185">Reference proteome</keyword>
<evidence type="ECO:0000313" key="3">
    <source>
        <dbReference type="Proteomes" id="UP001642409"/>
    </source>
</evidence>
<reference evidence="2 3" key="2">
    <citation type="submission" date="2024-07" db="EMBL/GenBank/DDBJ databases">
        <authorList>
            <person name="Akdeniz Z."/>
        </authorList>
    </citation>
    <scope>NUCLEOTIDE SEQUENCE [LARGE SCALE GENOMIC DNA]</scope>
</reference>
<accession>A0AA86V3U9</accession>
<dbReference type="SUPFAM" id="SSF56672">
    <property type="entry name" value="DNA/RNA polymerases"/>
    <property type="match status" value="1"/>
</dbReference>
<dbReference type="EMBL" id="CATOUU010001169">
    <property type="protein sequence ID" value="CAI9975401.1"/>
    <property type="molecule type" value="Genomic_DNA"/>
</dbReference>
<sequence>MSPHSHLKRFMMSIFTNTNSASRAGVLLTLQQGLNNSKFRAKRQPQPIVQTRTKLQTTMRTNEAKLHYTSLITRNQLTVFADDIQISHDPNVDKDVVLMELSELLQPLGLELALEKCSSTQNGGEITYLGQTFSQTSTSSLAERLTDKIDKCLKVLEASPITNHQKFLLLRSVVLPKVNYAPLVDFAPKTPLDSFDNQYGPIDQMVFKYASDLFAVKDLSETEQADFL</sequence>
<evidence type="ECO:0000313" key="1">
    <source>
        <dbReference type="EMBL" id="CAI9975401.1"/>
    </source>
</evidence>
<organism evidence="1">
    <name type="scientific">Hexamita inflata</name>
    <dbReference type="NCBI Taxonomy" id="28002"/>
    <lineage>
        <taxon>Eukaryota</taxon>
        <taxon>Metamonada</taxon>
        <taxon>Diplomonadida</taxon>
        <taxon>Hexamitidae</taxon>
        <taxon>Hexamitinae</taxon>
        <taxon>Hexamita</taxon>
    </lineage>
</organism>
<dbReference type="EMBL" id="CAXDID020000020">
    <property type="protein sequence ID" value="CAL5986480.1"/>
    <property type="molecule type" value="Genomic_DNA"/>
</dbReference>